<dbReference type="EMBL" id="CAJVPS010000134">
    <property type="protein sequence ID" value="CAG8456593.1"/>
    <property type="molecule type" value="Genomic_DNA"/>
</dbReference>
<gene>
    <name evidence="2" type="ORF">ALEPTO_LOCUS1313</name>
</gene>
<feature type="region of interest" description="Disordered" evidence="1">
    <location>
        <begin position="79"/>
        <end position="104"/>
    </location>
</feature>
<dbReference type="Proteomes" id="UP000789508">
    <property type="component" value="Unassembled WGS sequence"/>
</dbReference>
<evidence type="ECO:0000313" key="3">
    <source>
        <dbReference type="Proteomes" id="UP000789508"/>
    </source>
</evidence>
<keyword evidence="3" id="KW-1185">Reference proteome</keyword>
<name>A0A9N8VPW2_9GLOM</name>
<proteinExistence type="predicted"/>
<dbReference type="AlphaFoldDB" id="A0A9N8VPW2"/>
<sequence length="104" mass="11415">MGNIIPAPTIDKVSSILNRSHHESSTDNMNKTNNMDRNSSNNMNNVSGDLGKNLNNTTYSSSSELANIISKLNTSTLWSDNDLSMSDVRDSQPPQVKSINEEES</sequence>
<organism evidence="2 3">
    <name type="scientific">Ambispora leptoticha</name>
    <dbReference type="NCBI Taxonomy" id="144679"/>
    <lineage>
        <taxon>Eukaryota</taxon>
        <taxon>Fungi</taxon>
        <taxon>Fungi incertae sedis</taxon>
        <taxon>Mucoromycota</taxon>
        <taxon>Glomeromycotina</taxon>
        <taxon>Glomeromycetes</taxon>
        <taxon>Archaeosporales</taxon>
        <taxon>Ambisporaceae</taxon>
        <taxon>Ambispora</taxon>
    </lineage>
</organism>
<feature type="compositionally biased region" description="Low complexity" evidence="1">
    <location>
        <begin position="30"/>
        <end position="45"/>
    </location>
</feature>
<accession>A0A9N8VPW2</accession>
<evidence type="ECO:0000313" key="2">
    <source>
        <dbReference type="EMBL" id="CAG8456593.1"/>
    </source>
</evidence>
<protein>
    <submittedName>
        <fullName evidence="2">11824_t:CDS:1</fullName>
    </submittedName>
</protein>
<feature type="region of interest" description="Disordered" evidence="1">
    <location>
        <begin position="1"/>
        <end position="58"/>
    </location>
</feature>
<evidence type="ECO:0000256" key="1">
    <source>
        <dbReference type="SAM" id="MobiDB-lite"/>
    </source>
</evidence>
<reference evidence="2" key="1">
    <citation type="submission" date="2021-06" db="EMBL/GenBank/DDBJ databases">
        <authorList>
            <person name="Kallberg Y."/>
            <person name="Tangrot J."/>
            <person name="Rosling A."/>
        </authorList>
    </citation>
    <scope>NUCLEOTIDE SEQUENCE</scope>
    <source>
        <strain evidence="2">FL130A</strain>
    </source>
</reference>
<comment type="caution">
    <text evidence="2">The sequence shown here is derived from an EMBL/GenBank/DDBJ whole genome shotgun (WGS) entry which is preliminary data.</text>
</comment>